<reference evidence="8 9" key="3">
    <citation type="journal article" date="2016" name="Sci. Rep.">
        <title>Genome-wide diversity and gene expression profiling of Babesia microti isolates identify polymorphic genes that mediate host-pathogen interactions.</title>
        <authorList>
            <person name="Silva J.C."/>
            <person name="Cornillot E."/>
            <person name="McCracken C."/>
            <person name="Usmani-Brown S."/>
            <person name="Dwivedi A."/>
            <person name="Ifeonu O.O."/>
            <person name="Crabtree J."/>
            <person name="Gotia H.T."/>
            <person name="Virji A.Z."/>
            <person name="Reynes C."/>
            <person name="Colinge J."/>
            <person name="Kumar V."/>
            <person name="Lawres L."/>
            <person name="Pazzi J.E."/>
            <person name="Pablo J.V."/>
            <person name="Hung C."/>
            <person name="Brancato J."/>
            <person name="Kumari P."/>
            <person name="Orvis J."/>
            <person name="Tretina K."/>
            <person name="Chibucos M."/>
            <person name="Ott S."/>
            <person name="Sadzewicz L."/>
            <person name="Sengamalay N."/>
            <person name="Shetty A.C."/>
            <person name="Su Q."/>
            <person name="Tallon L."/>
            <person name="Fraser C.M."/>
            <person name="Frutos R."/>
            <person name="Molina D.M."/>
            <person name="Krause P.J."/>
            <person name="Ben Mamoun C."/>
        </authorList>
    </citation>
    <scope>NUCLEOTIDE SEQUENCE [LARGE SCALE GENOMIC DNA]</scope>
    <source>
        <strain evidence="8 9">RI</strain>
    </source>
</reference>
<dbReference type="SUPFAM" id="SSF57903">
    <property type="entry name" value="FYVE/PHD zinc finger"/>
    <property type="match status" value="1"/>
</dbReference>
<dbReference type="PROSITE" id="PS50016">
    <property type="entry name" value="ZF_PHD_2"/>
    <property type="match status" value="1"/>
</dbReference>
<evidence type="ECO:0000259" key="7">
    <source>
        <dbReference type="PROSITE" id="PS50016"/>
    </source>
</evidence>
<dbReference type="SMART" id="SM00249">
    <property type="entry name" value="PHD"/>
    <property type="match status" value="1"/>
</dbReference>
<dbReference type="Gene3D" id="3.30.40.10">
    <property type="entry name" value="Zinc/RING finger domain, C3HC4 (zinc finger)"/>
    <property type="match status" value="1"/>
</dbReference>
<dbReference type="GO" id="GO:0008270">
    <property type="term" value="F:zinc ion binding"/>
    <property type="evidence" value="ECO:0007669"/>
    <property type="project" value="UniProtKB-KW"/>
</dbReference>
<evidence type="ECO:0000256" key="4">
    <source>
        <dbReference type="PROSITE-ProRule" id="PRU00146"/>
    </source>
</evidence>
<comment type="function">
    <text evidence="5">Component of an histone acetyltransferase complex.</text>
</comment>
<dbReference type="Proteomes" id="UP000002899">
    <property type="component" value="Chromosome II"/>
</dbReference>
<evidence type="ECO:0000313" key="9">
    <source>
        <dbReference type="Proteomes" id="UP000002899"/>
    </source>
</evidence>
<reference evidence="8 9" key="2">
    <citation type="journal article" date="2013" name="PLoS ONE">
        <title>Whole genome mapping and re-organization of the nuclear and mitochondrial genomes of Babesia microti isolates.</title>
        <authorList>
            <person name="Cornillot E."/>
            <person name="Dassouli A."/>
            <person name="Garg A."/>
            <person name="Pachikara N."/>
            <person name="Randazzo S."/>
            <person name="Depoix D."/>
            <person name="Carcy B."/>
            <person name="Delbecq S."/>
            <person name="Frutos R."/>
            <person name="Silva J.C."/>
            <person name="Sutton R."/>
            <person name="Krause P.J."/>
            <person name="Mamoun C.B."/>
        </authorList>
    </citation>
    <scope>NUCLEOTIDE SEQUENCE [LARGE SCALE GENOMIC DNA]</scope>
    <source>
        <strain evidence="8 9">RI</strain>
    </source>
</reference>
<dbReference type="InterPro" id="IPR011011">
    <property type="entry name" value="Znf_FYVE_PHD"/>
</dbReference>
<dbReference type="InterPro" id="IPR019787">
    <property type="entry name" value="Znf_PHD-finger"/>
</dbReference>
<comment type="domain">
    <text evidence="5">The PHD-type zinc finger mediates the binding to H3K4me3.</text>
</comment>
<evidence type="ECO:0000256" key="2">
    <source>
        <dbReference type="ARBA" id="ARBA00022771"/>
    </source>
</evidence>
<evidence type="ECO:0000313" key="8">
    <source>
        <dbReference type="EMBL" id="CCF73373.1"/>
    </source>
</evidence>
<dbReference type="PROSITE" id="PS01359">
    <property type="entry name" value="ZF_PHD_1"/>
    <property type="match status" value="1"/>
</dbReference>
<comment type="subunit">
    <text evidence="5">Component of an histone acetyltransferase complex. Interacts with H3K4me3 and to a lesser extent with H3K4me2.</text>
</comment>
<dbReference type="GeneID" id="24423997"/>
<dbReference type="GO" id="GO:0006325">
    <property type="term" value="P:chromatin organization"/>
    <property type="evidence" value="ECO:0007669"/>
    <property type="project" value="UniProtKB-KW"/>
</dbReference>
<keyword evidence="1 5" id="KW-0479">Metal-binding</keyword>
<dbReference type="Gene3D" id="6.10.140.1740">
    <property type="match status" value="1"/>
</dbReference>
<keyword evidence="5" id="KW-0156">Chromatin regulator</keyword>
<dbReference type="Pfam" id="PF00628">
    <property type="entry name" value="PHD"/>
    <property type="match status" value="1"/>
</dbReference>
<keyword evidence="9" id="KW-1185">Reference proteome</keyword>
<dbReference type="EMBL" id="FO082872">
    <property type="protein sequence ID" value="CCF73373.1"/>
    <property type="molecule type" value="Genomic_DNA"/>
</dbReference>
<dbReference type="InterPro" id="IPR001965">
    <property type="entry name" value="Znf_PHD"/>
</dbReference>
<dbReference type="KEGG" id="bmic:BMR1_02g01045"/>
<dbReference type="SMART" id="SM01408">
    <property type="entry name" value="ING"/>
    <property type="match status" value="1"/>
</dbReference>
<dbReference type="AlphaFoldDB" id="I7I8M9"/>
<reference evidence="8 9" key="1">
    <citation type="journal article" date="2012" name="Nucleic Acids Res.">
        <title>Sequencing of the smallest Apicomplexan genome from the human pathogen Babesia microti.</title>
        <authorList>
            <person name="Cornillot E."/>
            <person name="Hadj-Kaddour K."/>
            <person name="Dassouli A."/>
            <person name="Noel B."/>
            <person name="Ranwez V."/>
            <person name="Vacherie B."/>
            <person name="Augagneur Y."/>
            <person name="Bres V."/>
            <person name="Duclos A."/>
            <person name="Randazzo S."/>
            <person name="Carcy B."/>
            <person name="Debierre-Grockiego F."/>
            <person name="Delbecq S."/>
            <person name="Moubri-Menage K."/>
            <person name="Shams-Eldin H."/>
            <person name="Usmani-Brown S."/>
            <person name="Bringaud F."/>
            <person name="Wincker P."/>
            <person name="Vivares C.P."/>
            <person name="Schwarz R.T."/>
            <person name="Schetters T.P."/>
            <person name="Krause P.J."/>
            <person name="Gorenflot A."/>
            <person name="Berry V."/>
            <person name="Barbe V."/>
            <person name="Ben Mamoun C."/>
        </authorList>
    </citation>
    <scope>NUCLEOTIDE SEQUENCE [LARGE SCALE GENOMIC DNA]</scope>
    <source>
        <strain evidence="8 9">RI</strain>
    </source>
</reference>
<protein>
    <recommendedName>
        <fullName evidence="5">Inhibitor of growth protein</fullName>
    </recommendedName>
</protein>
<sequence length="343" mass="39120">MEGIEYYIDDMITLPGFVHRHLALMRELDQRAYEAQLKANELELEYFKLDVSQHSGINFSDKKANSGVGNKDIRNLHDLLNGKVILTPITRPIPDDSSKAIEGINTDISSVNADDSNQNASCNGTRSRSKNSPPTSKDTSVKNATIGKESMTSLVENIQKYRQESVLALREKINVNDQLVCMLKHENERMKHQFDIIYRAMEKNGQLPLELKFKVENGIDLKEEYEIQSASGFSSDCENFKYNKSDTNRMPSKTSTSDTKHSRYLNYDNDKNVTGVYKKSYGESYDDVWDGICPVCNKGEDAQDEFGMVGCDSCNNWFHFHCVNYSNTCRDEPWFCPNCESIR</sequence>
<accession>I7I8M9</accession>
<comment type="similarity">
    <text evidence="5">Belongs to the ING family.</text>
</comment>
<keyword evidence="5" id="KW-0539">Nucleus</keyword>
<dbReference type="GO" id="GO:0005634">
    <property type="term" value="C:nucleus"/>
    <property type="evidence" value="ECO:0007669"/>
    <property type="project" value="UniProtKB-SubCell"/>
</dbReference>
<evidence type="ECO:0000256" key="3">
    <source>
        <dbReference type="ARBA" id="ARBA00022833"/>
    </source>
</evidence>
<evidence type="ECO:0000256" key="1">
    <source>
        <dbReference type="ARBA" id="ARBA00022723"/>
    </source>
</evidence>
<dbReference type="CDD" id="cd16857">
    <property type="entry name" value="ING_ING1_2"/>
    <property type="match status" value="1"/>
</dbReference>
<feature type="domain" description="PHD-type" evidence="7">
    <location>
        <begin position="290"/>
        <end position="342"/>
    </location>
</feature>
<comment type="subcellular location">
    <subcellularLocation>
        <location evidence="5">Nucleus</location>
    </subcellularLocation>
</comment>
<gene>
    <name evidence="8" type="ORF">BMR1_02g01045</name>
</gene>
<name>I7I8M9_BABMR</name>
<proteinExistence type="inferred from homology"/>
<dbReference type="CDD" id="cd15522">
    <property type="entry name" value="PHD_TAF3"/>
    <property type="match status" value="1"/>
</dbReference>
<evidence type="ECO:0000256" key="6">
    <source>
        <dbReference type="SAM" id="MobiDB-lite"/>
    </source>
</evidence>
<dbReference type="InterPro" id="IPR024610">
    <property type="entry name" value="ING_N_histone-binding"/>
</dbReference>
<dbReference type="OrthoDB" id="365652at2759"/>
<dbReference type="InterPro" id="IPR013083">
    <property type="entry name" value="Znf_RING/FYVE/PHD"/>
</dbReference>
<dbReference type="InterPro" id="IPR019786">
    <property type="entry name" value="Zinc_finger_PHD-type_CS"/>
</dbReference>
<keyword evidence="2 4" id="KW-0863">Zinc-finger</keyword>
<keyword evidence="3 5" id="KW-0862">Zinc</keyword>
<dbReference type="RefSeq" id="XP_012647982.1">
    <property type="nucleotide sequence ID" value="XM_012792528.1"/>
</dbReference>
<dbReference type="Pfam" id="PF12998">
    <property type="entry name" value="ING"/>
    <property type="match status" value="1"/>
</dbReference>
<dbReference type="VEuPathDB" id="PiroplasmaDB:BMR1_02g01045"/>
<feature type="region of interest" description="Disordered" evidence="6">
    <location>
        <begin position="109"/>
        <end position="141"/>
    </location>
</feature>
<evidence type="ECO:0000256" key="5">
    <source>
        <dbReference type="RuleBase" id="RU361213"/>
    </source>
</evidence>
<organism evidence="8 9">
    <name type="scientific">Babesia microti (strain RI)</name>
    <dbReference type="NCBI Taxonomy" id="1133968"/>
    <lineage>
        <taxon>Eukaryota</taxon>
        <taxon>Sar</taxon>
        <taxon>Alveolata</taxon>
        <taxon>Apicomplexa</taxon>
        <taxon>Aconoidasida</taxon>
        <taxon>Piroplasmida</taxon>
        <taxon>Babesiidae</taxon>
        <taxon>Babesia</taxon>
    </lineage>
</organism>